<name>A0A0X3BJ16_9EURY</name>
<evidence type="ECO:0000313" key="2">
    <source>
        <dbReference type="Proteomes" id="UP000069850"/>
    </source>
</evidence>
<reference evidence="1 2" key="1">
    <citation type="submission" date="2016-01" db="EMBL/GenBank/DDBJ databases">
        <authorList>
            <person name="Manzoor S."/>
        </authorList>
    </citation>
    <scope>NUCLEOTIDE SEQUENCE [LARGE SCALE GENOMIC DNA]</scope>
    <source>
        <strain evidence="1">Methanoculleus sp MAB1</strain>
    </source>
</reference>
<dbReference type="AlphaFoldDB" id="A0A0X3BJ16"/>
<organism evidence="1 2">
    <name type="scientific">Methanoculleus bourgensis</name>
    <dbReference type="NCBI Taxonomy" id="83986"/>
    <lineage>
        <taxon>Archaea</taxon>
        <taxon>Methanobacteriati</taxon>
        <taxon>Methanobacteriota</taxon>
        <taxon>Stenosarchaea group</taxon>
        <taxon>Methanomicrobia</taxon>
        <taxon>Methanomicrobiales</taxon>
        <taxon>Methanomicrobiaceae</taxon>
        <taxon>Methanoculleus</taxon>
    </lineage>
</organism>
<protein>
    <submittedName>
        <fullName evidence="1">Uncharacterized protein</fullName>
    </submittedName>
</protein>
<dbReference type="EMBL" id="LT158599">
    <property type="protein sequence ID" value="CVK32132.1"/>
    <property type="molecule type" value="Genomic_DNA"/>
</dbReference>
<evidence type="ECO:0000313" key="1">
    <source>
        <dbReference type="EMBL" id="CVK32132.1"/>
    </source>
</evidence>
<proteinExistence type="predicted"/>
<sequence>MGEVLRIPICMEGMVPPLSLTPGRLSTPVHCLEGVRRKAVSMRATFSPCLTRDYCSLSV</sequence>
<dbReference type="KEGG" id="mema:MMAB1_0918"/>
<accession>A0A0X3BJ16</accession>
<dbReference type="Proteomes" id="UP000069850">
    <property type="component" value="Chromosome 1"/>
</dbReference>
<gene>
    <name evidence="1" type="ORF">MMAB1_0918</name>
</gene>